<evidence type="ECO:0000313" key="6">
    <source>
        <dbReference type="EMBL" id="KAB1637269.1"/>
    </source>
</evidence>
<protein>
    <submittedName>
        <fullName evidence="6">TetR/AcrR family transcriptional regulator</fullName>
    </submittedName>
</protein>
<evidence type="ECO:0000256" key="3">
    <source>
        <dbReference type="ARBA" id="ARBA00023163"/>
    </source>
</evidence>
<evidence type="ECO:0000256" key="4">
    <source>
        <dbReference type="PROSITE-ProRule" id="PRU00335"/>
    </source>
</evidence>
<reference evidence="6 7" key="1">
    <citation type="submission" date="2019-09" db="EMBL/GenBank/DDBJ databases">
        <title>Phylogeny of genus Pseudoclavibacter and closely related genus.</title>
        <authorList>
            <person name="Li Y."/>
        </authorList>
    </citation>
    <scope>NUCLEOTIDE SEQUENCE [LARGE SCALE GENOMIC DNA]</scope>
    <source>
        <strain evidence="6 7">THG-MD12</strain>
    </source>
</reference>
<gene>
    <name evidence="6" type="ORF">F8O03_13395</name>
</gene>
<feature type="domain" description="HTH tetR-type" evidence="5">
    <location>
        <begin position="11"/>
        <end position="71"/>
    </location>
</feature>
<dbReference type="PANTHER" id="PTHR30055">
    <property type="entry name" value="HTH-TYPE TRANSCRIPTIONAL REGULATOR RUTR"/>
    <property type="match status" value="1"/>
</dbReference>
<proteinExistence type="predicted"/>
<dbReference type="AlphaFoldDB" id="A0A7J5B0B2"/>
<keyword evidence="2 4" id="KW-0238">DNA-binding</keyword>
<evidence type="ECO:0000313" key="7">
    <source>
        <dbReference type="Proteomes" id="UP000490386"/>
    </source>
</evidence>
<dbReference type="InterPro" id="IPR036271">
    <property type="entry name" value="Tet_transcr_reg_TetR-rel_C_sf"/>
</dbReference>
<dbReference type="InterPro" id="IPR009057">
    <property type="entry name" value="Homeodomain-like_sf"/>
</dbReference>
<dbReference type="SUPFAM" id="SSF46689">
    <property type="entry name" value="Homeodomain-like"/>
    <property type="match status" value="1"/>
</dbReference>
<dbReference type="GO" id="GO:0003700">
    <property type="term" value="F:DNA-binding transcription factor activity"/>
    <property type="evidence" value="ECO:0007669"/>
    <property type="project" value="TreeGrafter"/>
</dbReference>
<dbReference type="OrthoDB" id="7505659at2"/>
<keyword evidence="3" id="KW-0804">Transcription</keyword>
<dbReference type="InterPro" id="IPR001647">
    <property type="entry name" value="HTH_TetR"/>
</dbReference>
<evidence type="ECO:0000259" key="5">
    <source>
        <dbReference type="PROSITE" id="PS50977"/>
    </source>
</evidence>
<dbReference type="InterPro" id="IPR050109">
    <property type="entry name" value="HTH-type_TetR-like_transc_reg"/>
</dbReference>
<organism evidence="6 7">
    <name type="scientific">Pseudoclavibacter terrae</name>
    <dbReference type="NCBI Taxonomy" id="1530195"/>
    <lineage>
        <taxon>Bacteria</taxon>
        <taxon>Bacillati</taxon>
        <taxon>Actinomycetota</taxon>
        <taxon>Actinomycetes</taxon>
        <taxon>Micrococcales</taxon>
        <taxon>Microbacteriaceae</taxon>
        <taxon>Pseudoclavibacter</taxon>
    </lineage>
</organism>
<keyword evidence="1" id="KW-0805">Transcription regulation</keyword>
<dbReference type="GO" id="GO:0000976">
    <property type="term" value="F:transcription cis-regulatory region binding"/>
    <property type="evidence" value="ECO:0007669"/>
    <property type="project" value="TreeGrafter"/>
</dbReference>
<dbReference type="PRINTS" id="PR00455">
    <property type="entry name" value="HTHTETR"/>
</dbReference>
<comment type="caution">
    <text evidence="6">The sequence shown here is derived from an EMBL/GenBank/DDBJ whole genome shotgun (WGS) entry which is preliminary data.</text>
</comment>
<dbReference type="Gene3D" id="1.10.357.10">
    <property type="entry name" value="Tetracycline Repressor, domain 2"/>
    <property type="match status" value="1"/>
</dbReference>
<dbReference type="SUPFAM" id="SSF48498">
    <property type="entry name" value="Tetracyclin repressor-like, C-terminal domain"/>
    <property type="match status" value="1"/>
</dbReference>
<feature type="DNA-binding region" description="H-T-H motif" evidence="4">
    <location>
        <begin position="34"/>
        <end position="53"/>
    </location>
</feature>
<sequence>MTSTRTRLSATARKAQIVSEADILIRERGFQALSIAAVAEACGVSRMGVLHHVGSKENLLIEVLEAKERETTVEVAALLGDTGEQDARRVLDVMMNRNMRHREVIHLFTVLAAESINPEHPAHAYFAERLQRGARLLAPLFVEYSDEPELTALEVLSFMDGLQLNWLRDPTIDIAARWDDFLSRYLIPTRERALPAQS</sequence>
<dbReference type="Pfam" id="PF00440">
    <property type="entry name" value="TetR_N"/>
    <property type="match status" value="1"/>
</dbReference>
<dbReference type="Proteomes" id="UP000490386">
    <property type="component" value="Unassembled WGS sequence"/>
</dbReference>
<evidence type="ECO:0000256" key="1">
    <source>
        <dbReference type="ARBA" id="ARBA00023015"/>
    </source>
</evidence>
<name>A0A7J5B0B2_9MICO</name>
<keyword evidence="7" id="KW-1185">Reference proteome</keyword>
<dbReference type="PROSITE" id="PS50977">
    <property type="entry name" value="HTH_TETR_2"/>
    <property type="match status" value="1"/>
</dbReference>
<dbReference type="EMBL" id="WBJX01000004">
    <property type="protein sequence ID" value="KAB1637269.1"/>
    <property type="molecule type" value="Genomic_DNA"/>
</dbReference>
<dbReference type="RefSeq" id="WP_151424292.1">
    <property type="nucleotide sequence ID" value="NZ_WBJX01000004.1"/>
</dbReference>
<dbReference type="PANTHER" id="PTHR30055:SF234">
    <property type="entry name" value="HTH-TYPE TRANSCRIPTIONAL REGULATOR BETI"/>
    <property type="match status" value="1"/>
</dbReference>
<accession>A0A7J5B0B2</accession>
<evidence type="ECO:0000256" key="2">
    <source>
        <dbReference type="ARBA" id="ARBA00023125"/>
    </source>
</evidence>